<comment type="caution">
    <text evidence="2">The sequence shown here is derived from an EMBL/GenBank/DDBJ whole genome shotgun (WGS) entry which is preliminary data.</text>
</comment>
<name>A0ABQ5MJ91_9FLAO</name>
<accession>A0ABQ5MJ91</accession>
<evidence type="ECO:0000313" key="2">
    <source>
        <dbReference type="EMBL" id="GLB49468.1"/>
    </source>
</evidence>
<organism evidence="2 3">
    <name type="scientific">Neptunitalea lumnitzerae</name>
    <dbReference type="NCBI Taxonomy" id="2965509"/>
    <lineage>
        <taxon>Bacteria</taxon>
        <taxon>Pseudomonadati</taxon>
        <taxon>Bacteroidota</taxon>
        <taxon>Flavobacteriia</taxon>
        <taxon>Flavobacteriales</taxon>
        <taxon>Flavobacteriaceae</taxon>
        <taxon>Neptunitalea</taxon>
    </lineage>
</organism>
<dbReference type="EMBL" id="BRVO01000002">
    <property type="protein sequence ID" value="GLB49468.1"/>
    <property type="molecule type" value="Genomic_DNA"/>
</dbReference>
<feature type="compositionally biased region" description="Polar residues" evidence="1">
    <location>
        <begin position="31"/>
        <end position="41"/>
    </location>
</feature>
<reference evidence="2" key="1">
    <citation type="submission" date="2022-07" db="EMBL/GenBank/DDBJ databases">
        <title>Taxonomy of Novel Oxalotrophic and Methylotrophic Bacteria.</title>
        <authorList>
            <person name="Sahin N."/>
            <person name="Tani A."/>
        </authorList>
    </citation>
    <scope>NUCLEOTIDE SEQUENCE</scope>
    <source>
        <strain evidence="2">Y10</strain>
    </source>
</reference>
<keyword evidence="3" id="KW-1185">Reference proteome</keyword>
<protein>
    <recommendedName>
        <fullName evidence="4">DUF4834 domain-containing protein</fullName>
    </recommendedName>
</protein>
<dbReference type="Proteomes" id="UP001143543">
    <property type="component" value="Unassembled WGS sequence"/>
</dbReference>
<evidence type="ECO:0008006" key="4">
    <source>
        <dbReference type="Google" id="ProtNLM"/>
    </source>
</evidence>
<evidence type="ECO:0000256" key="1">
    <source>
        <dbReference type="SAM" id="MobiDB-lite"/>
    </source>
</evidence>
<sequence length="59" mass="7193">MPYVLRYLMKKSEEQINKKFNEFNQQNNKNSYDTTNQTNNVKPKEKKKVGEYIDFEEID</sequence>
<feature type="region of interest" description="Disordered" evidence="1">
    <location>
        <begin position="24"/>
        <end position="46"/>
    </location>
</feature>
<gene>
    <name evidence="2" type="ORF">Y10_18360</name>
</gene>
<evidence type="ECO:0000313" key="3">
    <source>
        <dbReference type="Proteomes" id="UP001143543"/>
    </source>
</evidence>
<proteinExistence type="predicted"/>